<comment type="caution">
    <text evidence="2">The sequence shown here is derived from an EMBL/GenBank/DDBJ whole genome shotgun (WGS) entry which is preliminary data.</text>
</comment>
<reference evidence="2 3" key="1">
    <citation type="submission" date="2021-06" db="EMBL/GenBank/DDBJ databases">
        <title>Caerostris extrusa draft genome.</title>
        <authorList>
            <person name="Kono N."/>
            <person name="Arakawa K."/>
        </authorList>
    </citation>
    <scope>NUCLEOTIDE SEQUENCE [LARGE SCALE GENOMIC DNA]</scope>
</reference>
<keyword evidence="3" id="KW-1185">Reference proteome</keyword>
<sequence>MIDNFQRVFRVHFAVKLHKKRAQLSPTYSKDQNDPNPPQNRLLGRGSGVAIEEELFHGARFCGLLYLDGRVDAHILLRATGGGLHEGLCGGGYDGDADGFSRQLLPRIFTYLPSVPSIQI</sequence>
<evidence type="ECO:0000313" key="2">
    <source>
        <dbReference type="EMBL" id="GIY35560.1"/>
    </source>
</evidence>
<accession>A0AAV4SP68</accession>
<dbReference type="AlphaFoldDB" id="A0AAV4SP68"/>
<organism evidence="2 3">
    <name type="scientific">Caerostris extrusa</name>
    <name type="common">Bark spider</name>
    <name type="synonym">Caerostris bankana</name>
    <dbReference type="NCBI Taxonomy" id="172846"/>
    <lineage>
        <taxon>Eukaryota</taxon>
        <taxon>Metazoa</taxon>
        <taxon>Ecdysozoa</taxon>
        <taxon>Arthropoda</taxon>
        <taxon>Chelicerata</taxon>
        <taxon>Arachnida</taxon>
        <taxon>Araneae</taxon>
        <taxon>Araneomorphae</taxon>
        <taxon>Entelegynae</taxon>
        <taxon>Araneoidea</taxon>
        <taxon>Araneidae</taxon>
        <taxon>Caerostris</taxon>
    </lineage>
</organism>
<dbReference type="Proteomes" id="UP001054945">
    <property type="component" value="Unassembled WGS sequence"/>
</dbReference>
<evidence type="ECO:0000256" key="1">
    <source>
        <dbReference type="SAM" id="MobiDB-lite"/>
    </source>
</evidence>
<evidence type="ECO:0000313" key="3">
    <source>
        <dbReference type="Proteomes" id="UP001054945"/>
    </source>
</evidence>
<protein>
    <submittedName>
        <fullName evidence="2">Uncharacterized protein</fullName>
    </submittedName>
</protein>
<name>A0AAV4SP68_CAEEX</name>
<feature type="region of interest" description="Disordered" evidence="1">
    <location>
        <begin position="24"/>
        <end position="44"/>
    </location>
</feature>
<dbReference type="EMBL" id="BPLR01009933">
    <property type="protein sequence ID" value="GIY35560.1"/>
    <property type="molecule type" value="Genomic_DNA"/>
</dbReference>
<gene>
    <name evidence="2" type="ORF">CEXT_128961</name>
</gene>
<proteinExistence type="predicted"/>